<dbReference type="GO" id="GO:1901170">
    <property type="term" value="P:naphthalene catabolic process"/>
    <property type="evidence" value="ECO:0007669"/>
    <property type="project" value="InterPro"/>
</dbReference>
<organism evidence="4 5">
    <name type="scientific">Rhodopseudomonas rhenobacensis</name>
    <dbReference type="NCBI Taxonomy" id="87461"/>
    <lineage>
        <taxon>Bacteria</taxon>
        <taxon>Pseudomonadati</taxon>
        <taxon>Pseudomonadota</taxon>
        <taxon>Alphaproteobacteria</taxon>
        <taxon>Hyphomicrobiales</taxon>
        <taxon>Nitrobacteraceae</taxon>
        <taxon>Rhodopseudomonas</taxon>
    </lineage>
</organism>
<comment type="similarity">
    <text evidence="1">Belongs to the GST superfamily. NadH family.</text>
</comment>
<dbReference type="GO" id="GO:0006749">
    <property type="term" value="P:glutathione metabolic process"/>
    <property type="evidence" value="ECO:0007669"/>
    <property type="project" value="TreeGrafter"/>
</dbReference>
<sequence length="208" mass="23119">MSQAIDYYFSLPSPWAYLGHGPFAELVSAYDLKVNYKPVVLVELFAETGGMPLGKRHPARQRYRMLELQRWRAKRGLDFHLHPKHWPFDSRLADGVVIAACEDGRDPDGFLRRAYAAVWEAELDLADPATLIELADQARLPGAALVERAASAAIGGIYDQNRQDAIAADVFGSPAYVLNGEVFWGQDRIALLADALKSGRAPFHWQAV</sequence>
<feature type="active site" description="Nucleophile" evidence="2">
    <location>
        <position position="13"/>
    </location>
</feature>
<dbReference type="CDD" id="cd03022">
    <property type="entry name" value="DsbA_HCCA_Iso"/>
    <property type="match status" value="1"/>
</dbReference>
<feature type="domain" description="DSBA-like thioredoxin" evidence="3">
    <location>
        <begin position="5"/>
        <end position="197"/>
    </location>
</feature>
<dbReference type="Proteomes" id="UP000542353">
    <property type="component" value="Unassembled WGS sequence"/>
</dbReference>
<dbReference type="InterPro" id="IPR014440">
    <property type="entry name" value="HCCAis_GSTk"/>
</dbReference>
<name>A0A7W7Z741_9BRAD</name>
<dbReference type="GO" id="GO:0004602">
    <property type="term" value="F:glutathione peroxidase activity"/>
    <property type="evidence" value="ECO:0007669"/>
    <property type="project" value="TreeGrafter"/>
</dbReference>
<protein>
    <recommendedName>
        <fullName evidence="1">2-hydroxychromene-2-carboxylate isomerase</fullName>
        <ecNumber evidence="1">5.99.1.4</ecNumber>
    </recommendedName>
</protein>
<dbReference type="PANTHER" id="PTHR42943:SF13">
    <property type="entry name" value="GLUTATHIONE S-TRANSFERASE KAPPA-RELATED"/>
    <property type="match status" value="1"/>
</dbReference>
<dbReference type="Pfam" id="PF01323">
    <property type="entry name" value="DSBA"/>
    <property type="match status" value="1"/>
</dbReference>
<dbReference type="SUPFAM" id="SSF52833">
    <property type="entry name" value="Thioredoxin-like"/>
    <property type="match status" value="1"/>
</dbReference>
<gene>
    <name evidence="4" type="ORF">HNR60_003998</name>
</gene>
<dbReference type="InterPro" id="IPR044087">
    <property type="entry name" value="NahD-like"/>
</dbReference>
<evidence type="ECO:0000256" key="1">
    <source>
        <dbReference type="PIRNR" id="PIRNR006386"/>
    </source>
</evidence>
<dbReference type="InterPro" id="IPR036249">
    <property type="entry name" value="Thioredoxin-like_sf"/>
</dbReference>
<keyword evidence="5" id="KW-1185">Reference proteome</keyword>
<dbReference type="EMBL" id="JACHIH010000032">
    <property type="protein sequence ID" value="MBB5049223.1"/>
    <property type="molecule type" value="Genomic_DNA"/>
</dbReference>
<accession>A0A7W7Z741</accession>
<evidence type="ECO:0000313" key="5">
    <source>
        <dbReference type="Proteomes" id="UP000542353"/>
    </source>
</evidence>
<dbReference type="AlphaFoldDB" id="A0A7W7Z741"/>
<evidence type="ECO:0000313" key="4">
    <source>
        <dbReference type="EMBL" id="MBB5049223.1"/>
    </source>
</evidence>
<comment type="caution">
    <text evidence="4">The sequence shown here is derived from an EMBL/GenBank/DDBJ whole genome shotgun (WGS) entry which is preliminary data.</text>
</comment>
<dbReference type="RefSeq" id="WP_184261214.1">
    <property type="nucleotide sequence ID" value="NZ_JACHIH010000032.1"/>
</dbReference>
<dbReference type="Gene3D" id="3.40.30.10">
    <property type="entry name" value="Glutaredoxin"/>
    <property type="match status" value="1"/>
</dbReference>
<dbReference type="GO" id="GO:0004364">
    <property type="term" value="F:glutathione transferase activity"/>
    <property type="evidence" value="ECO:0007669"/>
    <property type="project" value="TreeGrafter"/>
</dbReference>
<proteinExistence type="inferred from homology"/>
<dbReference type="InterPro" id="IPR051924">
    <property type="entry name" value="GST_Kappa/NadH"/>
</dbReference>
<evidence type="ECO:0000259" key="3">
    <source>
        <dbReference type="Pfam" id="PF01323"/>
    </source>
</evidence>
<dbReference type="PIRSF" id="PIRSF006386">
    <property type="entry name" value="HCCAis_GSTk"/>
    <property type="match status" value="1"/>
</dbReference>
<dbReference type="PANTHER" id="PTHR42943">
    <property type="entry name" value="GLUTATHIONE S-TRANSFERASE KAPPA"/>
    <property type="match status" value="1"/>
</dbReference>
<comment type="catalytic activity">
    <reaction evidence="1">
        <text>2-hydroxychromene-2-carboxylate = (3E)-4-(2-hydroxyphenyl)-2-oxobut-3-enoate</text>
        <dbReference type="Rhea" id="RHEA:27401"/>
        <dbReference type="ChEBI" id="CHEBI:59350"/>
        <dbReference type="ChEBI" id="CHEBI:59353"/>
        <dbReference type="EC" id="5.99.1.4"/>
    </reaction>
</comment>
<dbReference type="InterPro" id="IPR001853">
    <property type="entry name" value="DSBA-like_thioredoxin_dom"/>
</dbReference>
<reference evidence="4 5" key="1">
    <citation type="submission" date="2020-08" db="EMBL/GenBank/DDBJ databases">
        <title>Genomic Encyclopedia of Type Strains, Phase IV (KMG-IV): sequencing the most valuable type-strain genomes for metagenomic binning, comparative biology and taxonomic classification.</title>
        <authorList>
            <person name="Goeker M."/>
        </authorList>
    </citation>
    <scope>NUCLEOTIDE SEQUENCE [LARGE SCALE GENOMIC DNA]</scope>
    <source>
        <strain evidence="4 5">DSM 12706</strain>
    </source>
</reference>
<dbReference type="GO" id="GO:0018845">
    <property type="term" value="F:2-hydroxychromene-2-carboxylate isomerase activity"/>
    <property type="evidence" value="ECO:0007669"/>
    <property type="project" value="UniProtKB-UniRule"/>
</dbReference>
<keyword evidence="1 4" id="KW-0413">Isomerase</keyword>
<dbReference type="EC" id="5.99.1.4" evidence="1"/>
<evidence type="ECO:0000256" key="2">
    <source>
        <dbReference type="PIRSR" id="PIRSR006386-1"/>
    </source>
</evidence>